<name>A0ABN8NYR9_9CNID</name>
<sequence>MATRLYKHVRILKVRAELRRIEGFDSTFDSSVLKDFKDFFVTRDLGKLFQLKIQQNEQLFCLFAGGCDLTWYKGNKFMNSARVHTGFVGLMRKINDFASSCVVKVYVTSSFRKSGQDVSGAIVKPARRSNHFVGHAIDMNAVDKNGKWCNSGCLRYSLNQNPDVKCFIEKIRKDPDLRWGGDFKTPDVVHIDDSINWRKRSVYDQLYNTLQKHC</sequence>
<dbReference type="EMBL" id="CALNXK010000042">
    <property type="protein sequence ID" value="CAH3126369.1"/>
    <property type="molecule type" value="Genomic_DNA"/>
</dbReference>
<evidence type="ECO:0000313" key="2">
    <source>
        <dbReference type="EMBL" id="CAH3126369.1"/>
    </source>
</evidence>
<keyword evidence="3" id="KW-1185">Reference proteome</keyword>
<dbReference type="SUPFAM" id="SSF55166">
    <property type="entry name" value="Hedgehog/DD-peptidase"/>
    <property type="match status" value="1"/>
</dbReference>
<dbReference type="Proteomes" id="UP001159405">
    <property type="component" value="Unassembled WGS sequence"/>
</dbReference>
<reference evidence="2 3" key="1">
    <citation type="submission" date="2022-05" db="EMBL/GenBank/DDBJ databases">
        <authorList>
            <consortium name="Genoscope - CEA"/>
            <person name="William W."/>
        </authorList>
    </citation>
    <scope>NUCLEOTIDE SEQUENCE [LARGE SCALE GENOMIC DNA]</scope>
</reference>
<organism evidence="2 3">
    <name type="scientific">Porites lobata</name>
    <dbReference type="NCBI Taxonomy" id="104759"/>
    <lineage>
        <taxon>Eukaryota</taxon>
        <taxon>Metazoa</taxon>
        <taxon>Cnidaria</taxon>
        <taxon>Anthozoa</taxon>
        <taxon>Hexacorallia</taxon>
        <taxon>Scleractinia</taxon>
        <taxon>Fungiina</taxon>
        <taxon>Poritidae</taxon>
        <taxon>Porites</taxon>
    </lineage>
</organism>
<proteinExistence type="predicted"/>
<evidence type="ECO:0000259" key="1">
    <source>
        <dbReference type="Pfam" id="PF13539"/>
    </source>
</evidence>
<gene>
    <name evidence="2" type="ORF">PLOB_00032369</name>
</gene>
<feature type="domain" description="Peptidase M15C" evidence="1">
    <location>
        <begin position="126"/>
        <end position="192"/>
    </location>
</feature>
<dbReference type="Gene3D" id="3.30.1380.10">
    <property type="match status" value="1"/>
</dbReference>
<dbReference type="InterPro" id="IPR039561">
    <property type="entry name" value="Peptidase_M15C"/>
</dbReference>
<protein>
    <recommendedName>
        <fullName evidence="1">Peptidase M15C domain-containing protein</fullName>
    </recommendedName>
</protein>
<accession>A0ABN8NYR9</accession>
<evidence type="ECO:0000313" key="3">
    <source>
        <dbReference type="Proteomes" id="UP001159405"/>
    </source>
</evidence>
<dbReference type="PANTHER" id="PTHR31698">
    <property type="entry name" value="LYSOZYME G FAMILY MEMBER"/>
    <property type="match status" value="1"/>
</dbReference>
<dbReference type="InterPro" id="IPR009045">
    <property type="entry name" value="Zn_M74/Hedgehog-like"/>
</dbReference>
<dbReference type="PANTHER" id="PTHR31698:SF7">
    <property type="entry name" value="PEPTIDASE M15C DOMAIN-CONTAINING PROTEIN"/>
    <property type="match status" value="1"/>
</dbReference>
<dbReference type="Pfam" id="PF13539">
    <property type="entry name" value="Peptidase_M15_4"/>
    <property type="match status" value="1"/>
</dbReference>
<comment type="caution">
    <text evidence="2">The sequence shown here is derived from an EMBL/GenBank/DDBJ whole genome shotgun (WGS) entry which is preliminary data.</text>
</comment>